<dbReference type="InterPro" id="IPR017850">
    <property type="entry name" value="Alkaline_phosphatase_core_sf"/>
</dbReference>
<feature type="compositionally biased region" description="Low complexity" evidence="11">
    <location>
        <begin position="167"/>
        <end position="186"/>
    </location>
</feature>
<evidence type="ECO:0000256" key="12">
    <source>
        <dbReference type="SAM" id="Phobius"/>
    </source>
</evidence>
<dbReference type="InterPro" id="IPR037674">
    <property type="entry name" value="PIG-G_N"/>
</dbReference>
<dbReference type="InterPro" id="IPR029058">
    <property type="entry name" value="AB_hydrolase_fold"/>
</dbReference>
<dbReference type="PANTHER" id="PTHR23072:SF0">
    <property type="entry name" value="GPI ETHANOLAMINE PHOSPHATE TRANSFERASE 2"/>
    <property type="match status" value="1"/>
</dbReference>
<accession>D3BKR4</accession>
<evidence type="ECO:0000256" key="2">
    <source>
        <dbReference type="ARBA" id="ARBA00004687"/>
    </source>
</evidence>
<feature type="transmembrane region" description="Helical" evidence="12">
    <location>
        <begin position="907"/>
        <end position="925"/>
    </location>
</feature>
<dbReference type="EMBL" id="ADBJ01000038">
    <property type="protein sequence ID" value="EFA78494.1"/>
    <property type="molecule type" value="Genomic_DNA"/>
</dbReference>
<evidence type="ECO:0000256" key="1">
    <source>
        <dbReference type="ARBA" id="ARBA00004477"/>
    </source>
</evidence>
<keyword evidence="8 12" id="KW-1133">Transmembrane helix</keyword>
<dbReference type="GO" id="GO:0006506">
    <property type="term" value="P:GPI anchor biosynthetic process"/>
    <property type="evidence" value="ECO:0007669"/>
    <property type="project" value="UniProtKB-UniPathway"/>
</dbReference>
<keyword evidence="6 12" id="KW-0812">Transmembrane</keyword>
<dbReference type="InterPro" id="IPR002591">
    <property type="entry name" value="Phosphodiest/P_Trfase"/>
</dbReference>
<comment type="subcellular location">
    <subcellularLocation>
        <location evidence="1">Endoplasmic reticulum membrane</location>
        <topology evidence="1">Multi-pass membrane protein</topology>
    </subcellularLocation>
</comment>
<evidence type="ECO:0000256" key="6">
    <source>
        <dbReference type="ARBA" id="ARBA00022692"/>
    </source>
</evidence>
<dbReference type="Gene3D" id="3.40.720.10">
    <property type="entry name" value="Alkaline Phosphatase, subunit A"/>
    <property type="match status" value="1"/>
</dbReference>
<dbReference type="CDD" id="cd16024">
    <property type="entry name" value="GPI_EPT_2"/>
    <property type="match status" value="1"/>
</dbReference>
<dbReference type="InterPro" id="IPR039527">
    <property type="entry name" value="PIGG/GPI7"/>
</dbReference>
<feature type="region of interest" description="Disordered" evidence="11">
    <location>
        <begin position="93"/>
        <end position="195"/>
    </location>
</feature>
<feature type="transmembrane region" description="Helical" evidence="12">
    <location>
        <begin position="200"/>
        <end position="224"/>
    </location>
</feature>
<comment type="similarity">
    <text evidence="3">Belongs to the PIGG/PIGN/PIGO family. PIGG subfamily.</text>
</comment>
<protein>
    <submittedName>
        <fullName evidence="14">Transmembrane protein</fullName>
    </submittedName>
</protein>
<dbReference type="Pfam" id="PF19316">
    <property type="entry name" value="PIGO_PIGG"/>
    <property type="match status" value="1"/>
</dbReference>
<keyword evidence="5" id="KW-0808">Transferase</keyword>
<keyword evidence="9 12" id="KW-0472">Membrane</keyword>
<dbReference type="RefSeq" id="XP_020430618.1">
    <property type="nucleotide sequence ID" value="XM_020579943.1"/>
</dbReference>
<feature type="transmembrane region" description="Helical" evidence="12">
    <location>
        <begin position="774"/>
        <end position="792"/>
    </location>
</feature>
<feature type="compositionally biased region" description="Low complexity" evidence="11">
    <location>
        <begin position="93"/>
        <end position="135"/>
    </location>
</feature>
<dbReference type="SUPFAM" id="SSF53649">
    <property type="entry name" value="Alkaline phosphatase-like"/>
    <property type="match status" value="1"/>
</dbReference>
<evidence type="ECO:0000313" key="14">
    <source>
        <dbReference type="EMBL" id="EFA78494.1"/>
    </source>
</evidence>
<evidence type="ECO:0000256" key="5">
    <source>
        <dbReference type="ARBA" id="ARBA00022679"/>
    </source>
</evidence>
<dbReference type="SUPFAM" id="SSF53474">
    <property type="entry name" value="alpha/beta-Hydrolases"/>
    <property type="match status" value="1"/>
</dbReference>
<comment type="pathway">
    <text evidence="2">Glycolipid biosynthesis; glycosylphosphatidylinositol-anchor biosynthesis.</text>
</comment>
<evidence type="ECO:0000256" key="8">
    <source>
        <dbReference type="ARBA" id="ARBA00022989"/>
    </source>
</evidence>
<evidence type="ECO:0000256" key="7">
    <source>
        <dbReference type="ARBA" id="ARBA00022824"/>
    </source>
</evidence>
<organism evidence="14 15">
    <name type="scientific">Heterostelium pallidum (strain ATCC 26659 / Pp 5 / PN500)</name>
    <name type="common">Cellular slime mold</name>
    <name type="synonym">Polysphondylium pallidum</name>
    <dbReference type="NCBI Taxonomy" id="670386"/>
    <lineage>
        <taxon>Eukaryota</taxon>
        <taxon>Amoebozoa</taxon>
        <taxon>Evosea</taxon>
        <taxon>Eumycetozoa</taxon>
        <taxon>Dictyostelia</taxon>
        <taxon>Acytosteliales</taxon>
        <taxon>Acytosteliaceae</taxon>
        <taxon>Heterostelium</taxon>
    </lineage>
</organism>
<dbReference type="Proteomes" id="UP000001396">
    <property type="component" value="Unassembled WGS sequence"/>
</dbReference>
<evidence type="ECO:0000259" key="13">
    <source>
        <dbReference type="Pfam" id="PF19316"/>
    </source>
</evidence>
<keyword evidence="4" id="KW-0337">GPI-anchor biosynthesis</keyword>
<feature type="domain" description="GPI ethanolamine phosphate transferase 2 C-terminal" evidence="13">
    <location>
        <begin position="628"/>
        <end position="980"/>
    </location>
</feature>
<reference evidence="14 15" key="1">
    <citation type="journal article" date="2011" name="Genome Res.">
        <title>Phylogeny-wide analysis of social amoeba genomes highlights ancient origins for complex intercellular communication.</title>
        <authorList>
            <person name="Heidel A.J."/>
            <person name="Lawal H.M."/>
            <person name="Felder M."/>
            <person name="Schilde C."/>
            <person name="Helps N.R."/>
            <person name="Tunggal B."/>
            <person name="Rivero F."/>
            <person name="John U."/>
            <person name="Schleicher M."/>
            <person name="Eichinger L."/>
            <person name="Platzer M."/>
            <person name="Noegel A.A."/>
            <person name="Schaap P."/>
            <person name="Gloeckner G."/>
        </authorList>
    </citation>
    <scope>NUCLEOTIDE SEQUENCE [LARGE SCALE GENOMIC DNA]</scope>
    <source>
        <strain evidence="15">ATCC 26659 / Pp 5 / PN500</strain>
    </source>
</reference>
<feature type="transmembrane region" description="Helical" evidence="12">
    <location>
        <begin position="834"/>
        <end position="855"/>
    </location>
</feature>
<evidence type="ECO:0000256" key="10">
    <source>
        <dbReference type="ARBA" id="ARBA00023180"/>
    </source>
</evidence>
<keyword evidence="7" id="KW-0256">Endoplasmic reticulum</keyword>
<dbReference type="Gene3D" id="3.40.50.1820">
    <property type="entry name" value="alpha/beta hydrolase"/>
    <property type="match status" value="1"/>
</dbReference>
<feature type="transmembrane region" description="Helical" evidence="12">
    <location>
        <begin position="720"/>
        <end position="739"/>
    </location>
</feature>
<dbReference type="STRING" id="670386.D3BKR4"/>
<evidence type="ECO:0000256" key="4">
    <source>
        <dbReference type="ARBA" id="ARBA00022502"/>
    </source>
</evidence>
<evidence type="ECO:0000313" key="15">
    <source>
        <dbReference type="Proteomes" id="UP000001396"/>
    </source>
</evidence>
<keyword evidence="10" id="KW-0325">Glycoprotein</keyword>
<proteinExistence type="inferred from homology"/>
<feature type="transmembrane region" description="Helical" evidence="12">
    <location>
        <begin position="684"/>
        <end position="708"/>
    </location>
</feature>
<dbReference type="UniPathway" id="UPA00196"/>
<feature type="transmembrane region" description="Helical" evidence="12">
    <location>
        <begin position="577"/>
        <end position="597"/>
    </location>
</feature>
<feature type="transmembrane region" description="Helical" evidence="12">
    <location>
        <begin position="949"/>
        <end position="974"/>
    </location>
</feature>
<evidence type="ECO:0000256" key="9">
    <source>
        <dbReference type="ARBA" id="ARBA00023136"/>
    </source>
</evidence>
<dbReference type="GeneID" id="31364621"/>
<sequence>MVKGGKKNSDLNTDLSTGFDDIESATTLSSLISRSSSHAFERQNYFKNRKLSDPTEYLDDNIIESNHLNNSNNNITNNNNNIITHTDHQNILNTSTSSTSSSSLLSTNNSISSSQNSSSSINNSNSNIQLNHSSSGSSNQIQLPKIDIIGAPNIDGHHHHHHRSDDNGSSSSPPSPTSSSHQLSKSSEMKKKSNKSRVRAMSLVSTVLIISQLLGIFMFARGFFPRKSLIQGYNSFDQYPSSCVDNNIKVEPQFDKVVFMVVDAFRSSFIFGEDQLAMNYTKSLIDAGKTHSFIARANAPTVTLPRIKALLSGGIPSFVDFIYNFNSNDLREDNILHQMKQANKSMIFFGDDTWLKLFPNHFKRSDGTTSFYVADTVEVDNNVTRHLDEEFENDDWDAMFLHYLGLDHIGHLEGPYSPLMGPKQEEIDGIVQRIHQNIVRRDQLKMEQYHNASKYDDSIVKPLPTLFILCSDHGMNEIGNHGGSTDSETSAVLIMISSFSWSLSPTHSHFHENAAGLYIRFLDGLQSEFSALLTSFDDDLLLIGILLIGSSALVTLLVTIATIAMNDHQVNLEIKGVAFAIVFILFLIVLLGIHFTITCMSGETDYNYFCEDEFKFGVLSFVFTALSLLIGFNVFFSKNNLKLLTYPSLSPLQLRKEKYIIIIGTIIHLISLFGSSLVEEEHQTWYFLTVSVILLQLAPHSVAILYKITNHSPKVYKDSLRQMFILLGILVGLRVVRIWNQTGIKWLDDQELLHEYTYIDMAKFLTSNNSISHATLWLLSLVSVSAPCIYVFRILDKLKYRRGGIISQVILCAVSIFCYKWEYIPARLVESVFIARFVYICVSFLMLITITFPFFSKNFSSNTIVVYCNFEICTDFDCGESDDVVFTVAQDTQYDTGRRARSGMTGVIVGLICINWLGQFGYFALGNSNSLSSIDISGSYTGLIDYNQYLVGLLTFVIGYSSPIFFFFVSISYYSGLAIKNTNDSINQSEPTLNTPRSINDILDELQWYSLVGSLLDCGIKWTNVTTITMKYYYTYILSLYFILNIAVALSIESNNRFKKAEDYEVRGKPLNHIDWEQQLVLTEWDIIGPFPSAPREDGNDVLDAFGGITGIPRGDKSTYPTDITDNGRAGWTHINVPDGNVNINYNETQGVNWPLIEAWAGSSGSYFAGWALSDFYLYTEQVVVVQCQGVSRYYIDDVPQMGDSYGSGIAFGGLTLQAGNHTVRVRLIGSEGVGFFCSVQTIAKTSPPFFFYINDILVPDVVGGSFSSPYVSVTVLNLIDMPLQVTEATAPFPFELELIERLEPVAVGQMTPINFKISAVNNQFSCVNNQLSIPVALTTDAGIDDISIQVNFSCKAFGEPYLFTFLDCDNSVQYAAATPPLYECATGKCPVLLTLHGAGVEAASTAWTGAYQRQNYSWTLFPTNRRNYGFDWQNMGLVNAFEALNALATNLPGVPSSLQSKFGADPYRILYAGHSMGGHGCWTISTHYPDRALSVSPAAGWIDMSVYSPFFLKLGNSWTDPFVRFILDASIGDYNNDMYIGNLANIPLLARFGSIDDNVPPYHLRRMVRLYDEINHNSSAGIISEVPGEGHWFNGVVDDAFMQAFFNAHVNTNIPSLATTFTVTTLNPATSGPKGGISIVQFLQPYRVAKIKVTQQTSSNWVLITQNVRRFGFDSHFGQKPTTVVIDGQQFSYAALPNSHYCQLNPGKWQVCTDQSWLFSERNPSNYGPVIQILQSPILFVYGTTGDNNQTAQYLQMATYLTNLFYYQERYAIEIMPDTGFTVDLLNTYNVVLFGGPRTNKVSSNFQSVFPVKFSSGATQSWTIGTNTFSSPQSALLFLSPCTQKNNQYRQGCMMAVLDGTDSVGLNKALTLFPTKSSFAMPDFAVAGPTYGYSGSAGLQALGFWNNFWQYDITNSYVSYIQH</sequence>
<dbReference type="InParanoid" id="D3BKR4"/>
<name>D3BKR4_HETP5</name>
<dbReference type="Pfam" id="PF01663">
    <property type="entry name" value="Phosphodiest"/>
    <property type="match status" value="1"/>
</dbReference>
<gene>
    <name evidence="14" type="ORF">PPL_09146</name>
</gene>
<evidence type="ECO:0000256" key="11">
    <source>
        <dbReference type="SAM" id="MobiDB-lite"/>
    </source>
</evidence>
<feature type="transmembrane region" description="Helical" evidence="12">
    <location>
        <begin position="617"/>
        <end position="637"/>
    </location>
</feature>
<feature type="transmembrane region" description="Helical" evidence="12">
    <location>
        <begin position="540"/>
        <end position="565"/>
    </location>
</feature>
<dbReference type="PANTHER" id="PTHR23072">
    <property type="entry name" value="PHOSPHATIDYLINOSITOL GLYCAN-RELATED"/>
    <property type="match status" value="1"/>
</dbReference>
<evidence type="ECO:0000256" key="3">
    <source>
        <dbReference type="ARBA" id="ARBA00005315"/>
    </source>
</evidence>
<feature type="transmembrane region" description="Helical" evidence="12">
    <location>
        <begin position="1033"/>
        <end position="1052"/>
    </location>
</feature>
<dbReference type="InterPro" id="IPR045687">
    <property type="entry name" value="PIGG/GPI7_C"/>
</dbReference>
<feature type="transmembrane region" description="Helical" evidence="12">
    <location>
        <begin position="658"/>
        <end position="678"/>
    </location>
</feature>
<dbReference type="GO" id="GO:0005789">
    <property type="term" value="C:endoplasmic reticulum membrane"/>
    <property type="evidence" value="ECO:0007669"/>
    <property type="project" value="UniProtKB-SubCell"/>
</dbReference>
<comment type="caution">
    <text evidence="14">The sequence shown here is derived from an EMBL/GenBank/DDBJ whole genome shotgun (WGS) entry which is preliminary data.</text>
</comment>
<dbReference type="GO" id="GO:0051267">
    <property type="term" value="F:CP2 mannose-ethanolamine phosphotransferase activity"/>
    <property type="evidence" value="ECO:0007669"/>
    <property type="project" value="TreeGrafter"/>
</dbReference>
<keyword evidence="15" id="KW-1185">Reference proteome</keyword>
<feature type="transmembrane region" description="Helical" evidence="12">
    <location>
        <begin position="804"/>
        <end position="822"/>
    </location>
</feature>